<dbReference type="Pfam" id="PF00326">
    <property type="entry name" value="Peptidase_S9"/>
    <property type="match status" value="1"/>
</dbReference>
<protein>
    <submittedName>
        <fullName evidence="3">Periplasmic peptidase family S9</fullName>
    </submittedName>
</protein>
<dbReference type="SUPFAM" id="SSF82171">
    <property type="entry name" value="DPP6 N-terminal domain-like"/>
    <property type="match status" value="1"/>
</dbReference>
<evidence type="ECO:0000259" key="2">
    <source>
        <dbReference type="Pfam" id="PF00326"/>
    </source>
</evidence>
<dbReference type="GO" id="GO:0008236">
    <property type="term" value="F:serine-type peptidase activity"/>
    <property type="evidence" value="ECO:0007669"/>
    <property type="project" value="InterPro"/>
</dbReference>
<feature type="region of interest" description="Disordered" evidence="1">
    <location>
        <begin position="156"/>
        <end position="204"/>
    </location>
</feature>
<dbReference type="PANTHER" id="PTHR11731">
    <property type="entry name" value="PROTEASE FAMILY S9B,C DIPEPTIDYL-PEPTIDASE IV-RELATED"/>
    <property type="match status" value="1"/>
</dbReference>
<dbReference type="SUPFAM" id="SSF53474">
    <property type="entry name" value="alpha/beta-Hydrolases"/>
    <property type="match status" value="1"/>
</dbReference>
<dbReference type="GO" id="GO:0008239">
    <property type="term" value="F:dipeptidyl-peptidase activity"/>
    <property type="evidence" value="ECO:0007669"/>
    <property type="project" value="TreeGrafter"/>
</dbReference>
<evidence type="ECO:0000256" key="1">
    <source>
        <dbReference type="SAM" id="MobiDB-lite"/>
    </source>
</evidence>
<evidence type="ECO:0000313" key="3">
    <source>
        <dbReference type="EMBL" id="GHF30915.1"/>
    </source>
</evidence>
<name>A0A919EBB8_9PROT</name>
<dbReference type="InterPro" id="IPR029058">
    <property type="entry name" value="AB_hydrolase_fold"/>
</dbReference>
<feature type="compositionally biased region" description="Basic and acidic residues" evidence="1">
    <location>
        <begin position="156"/>
        <end position="169"/>
    </location>
</feature>
<proteinExistence type="predicted"/>
<dbReference type="InterPro" id="IPR001375">
    <property type="entry name" value="Peptidase_S9_cat"/>
</dbReference>
<accession>A0A919EBB8</accession>
<keyword evidence="4" id="KW-1185">Reference proteome</keyword>
<gene>
    <name evidence="3" type="ORF">GCM10017044_27900</name>
</gene>
<reference evidence="3" key="1">
    <citation type="journal article" date="2014" name="Int. J. Syst. Evol. Microbiol.">
        <title>Complete genome sequence of Corynebacterium casei LMG S-19264T (=DSM 44701T), isolated from a smear-ripened cheese.</title>
        <authorList>
            <consortium name="US DOE Joint Genome Institute (JGI-PGF)"/>
            <person name="Walter F."/>
            <person name="Albersmeier A."/>
            <person name="Kalinowski J."/>
            <person name="Ruckert C."/>
        </authorList>
    </citation>
    <scope>NUCLEOTIDE SEQUENCE</scope>
    <source>
        <strain evidence="3">KCTC 42590</strain>
    </source>
</reference>
<feature type="domain" description="Peptidase S9 prolyl oligopeptidase catalytic" evidence="2">
    <location>
        <begin position="778"/>
        <end position="946"/>
    </location>
</feature>
<dbReference type="RefSeq" id="WP_191253983.1">
    <property type="nucleotide sequence ID" value="NZ_BNCI01000002.1"/>
</dbReference>
<comment type="caution">
    <text evidence="3">The sequence shown here is derived from an EMBL/GenBank/DDBJ whole genome shotgun (WGS) entry which is preliminary data.</text>
</comment>
<dbReference type="Gene3D" id="3.40.50.1820">
    <property type="entry name" value="alpha/beta hydrolase"/>
    <property type="match status" value="1"/>
</dbReference>
<sequence length="963" mass="108644">MPRIIRAVVGVITVIFLTVSAAASQRPLTLPDIMEFREIKSVALSRDGRFAAYSAQPDRGEISGHVHNLSTGAKFSIKEGTKPVFSNDGKWVLFIRAVSLLDIETTPKKDRAKLKAGAVLINTETGDTQSFDRVKSSGFSGDSRFAALLFEPAEKNKDAEEGDTLKEEAETPAFEASPPLKKTETEAETETELEAGKSGSPKHFLKTKDIGTRLQIINLETMEVTTIDGVQQFAFSEEGYGLAISLILGAKQENSLVSHNLQSGDTVILDKTVLASYPHFSWDKNGRRLAFLKGSYETAQESRQHELFVHNTGSEKAQKVPWENENWYLSHDNDLTWSEDDDRLFFGKKKLQETVSRDMPKISSYDDLRNTDRLQQDRKLQVWHGDDPRIKPHEKQSYNKDQQKTFLSVYHRRSGAVVHLADETVPDIITTDNTKAVLAASNLPYQKEMTWEGFFRDLYHVDLKTGKQQLFASKVSSNSPVSLSDSGRYVAYYHKGDYWLFDARSGQTQNLTAGITHEAGISFSNELHDYPSAPPGYGIAGWLKKDVGVLLYDRYDIWKISPKGNAVNITGGTGRANTTAYRIMNTDPDRKDRIPNGDLLIHAYHDQLKYHGFYQLDQSTQAMTKLMEGPKKYSFVAKAKNAAVYLYTREDLNEFPDMWLSRSTEDTLMPEGTKLTDINPQIKDFLWGSTELVEWRSTKGKPLQGVLIKPANFEAGKRYPVLVYYYRYFSQRLYEFNQMRVNHRPNFPYYTSNGYAVFLPDIKFDIGTPGASATAALVPGVEKLIDMGIADPDAIGLHGHSWSGYQTAFAITQTDIFKAAVAGAPVANMTSAYAGIRLGSGLARPFQYEKTQSRIGASLYEKPQLYIENSPIFFADRINTPLLMQFGDVDDAVPWQQGIEMYIAMRRLGKPVIMLQYEGEPHHLKHYPNKVDYTIKMKQFFDHHLRGMPAPEWMTNGEPYTEK</sequence>
<evidence type="ECO:0000313" key="4">
    <source>
        <dbReference type="Proteomes" id="UP000630923"/>
    </source>
</evidence>
<dbReference type="AlphaFoldDB" id="A0A919EBB8"/>
<organism evidence="3 4">
    <name type="scientific">Kordiimonas sediminis</name>
    <dbReference type="NCBI Taxonomy" id="1735581"/>
    <lineage>
        <taxon>Bacteria</taxon>
        <taxon>Pseudomonadati</taxon>
        <taxon>Pseudomonadota</taxon>
        <taxon>Alphaproteobacteria</taxon>
        <taxon>Kordiimonadales</taxon>
        <taxon>Kordiimonadaceae</taxon>
        <taxon>Kordiimonas</taxon>
    </lineage>
</organism>
<dbReference type="PANTHER" id="PTHR11731:SF193">
    <property type="entry name" value="DIPEPTIDYL PEPTIDASE 9"/>
    <property type="match status" value="1"/>
</dbReference>
<dbReference type="InterPro" id="IPR050278">
    <property type="entry name" value="Serine_Prot_S9B/DPPIV"/>
</dbReference>
<dbReference type="GO" id="GO:0006508">
    <property type="term" value="P:proteolysis"/>
    <property type="evidence" value="ECO:0007669"/>
    <property type="project" value="InterPro"/>
</dbReference>
<dbReference type="Proteomes" id="UP000630923">
    <property type="component" value="Unassembled WGS sequence"/>
</dbReference>
<reference evidence="3" key="2">
    <citation type="submission" date="2020-09" db="EMBL/GenBank/DDBJ databases">
        <authorList>
            <person name="Sun Q."/>
            <person name="Kim S."/>
        </authorList>
    </citation>
    <scope>NUCLEOTIDE SEQUENCE</scope>
    <source>
        <strain evidence="3">KCTC 42590</strain>
    </source>
</reference>
<dbReference type="EMBL" id="BNCI01000002">
    <property type="protein sequence ID" value="GHF30915.1"/>
    <property type="molecule type" value="Genomic_DNA"/>
</dbReference>